<feature type="compositionally biased region" description="Gly residues" evidence="1">
    <location>
        <begin position="1"/>
        <end position="15"/>
    </location>
</feature>
<feature type="region of interest" description="Disordered" evidence="1">
    <location>
        <begin position="1"/>
        <end position="182"/>
    </location>
</feature>
<evidence type="ECO:0000256" key="1">
    <source>
        <dbReference type="SAM" id="MobiDB-lite"/>
    </source>
</evidence>
<feature type="compositionally biased region" description="Basic and acidic residues" evidence="1">
    <location>
        <begin position="127"/>
        <end position="149"/>
    </location>
</feature>
<keyword evidence="3" id="KW-1185">Reference proteome</keyword>
<protein>
    <submittedName>
        <fullName evidence="2">Uncharacterized protein</fullName>
    </submittedName>
</protein>
<dbReference type="EMBL" id="PISD01000003">
    <property type="protein sequence ID" value="PKG30875.1"/>
    <property type="molecule type" value="Genomic_DNA"/>
</dbReference>
<dbReference type="RefSeq" id="WP_101226185.1">
    <property type="nucleotide sequence ID" value="NZ_JARSFA010000064.1"/>
</dbReference>
<feature type="compositionally biased region" description="Low complexity" evidence="1">
    <location>
        <begin position="770"/>
        <end position="786"/>
    </location>
</feature>
<gene>
    <name evidence="2" type="ORF">CWS20_00850</name>
</gene>
<evidence type="ECO:0000313" key="3">
    <source>
        <dbReference type="Proteomes" id="UP000233343"/>
    </source>
</evidence>
<sequence length="843" mass="99892">MPLMGGKRGFGGGGFSSNRRGTFGQKRNNTWGTTNRNRQADEQRRRQREADKRRRQDEKRRRKLEQDRKRQLEKRKQEELKRKKRAEEKVRVQREKDFKKQQTKKNATTSNSSTSARYTSQSSMIGKRYDNKRDRNLVSKEKRSVRNRAENVNGNISRKDKAKELREQHTKKINQDPRTKDLTKFEKEHLVNQAVKKDLGNFNKTKEDTRKEEFKNQKIREIKHKLKTDPALQNLSANDKKAWAKKELQTSMTNYKKQEGQRAVIIKEQKLKSSLEESKKRAANRSLEKVQEEFENKERIVASDREAQKARVKEKNYQQKANDLRRESQALASKKGLNSFVSDKTRKRQMAELKSKEKTATIQQHTAGLKVDKHTSFVQTNEKISQLSEKRNRALSKWEEVHANPLASEKEKAQATQNVLKVKLNQKMAVQQGLREQISYDEKLSIAKQEKMLSQLELGKAQIESQRFISSSYKKQKLAAIEQSIAKRNRQVRTAELTHDINNKAAKFRDIKENAKAEYQLTKANFKTSKAAMLEKHKKELAQASPEKREMLKRKQAQQLQDLKDRERQILSAKKEEVLMAKKELRILKNDYAKKKQVIQYEARQKEIEAQLKNLEAAYESYNRPRISGSKPHHLMQQNLQTRQALQQELTKLKAEKKNLKSDVNSSPSNPDVKDEKKIVEQAVREPNKTREQREIEYRQQQKENKERQEAEKRLRQEEQRLKQEMEERRRREAEKVEEQRLEQEQYKEAMRQKAETEADALRQEHEIYIEQQQKQQEQNRLYQEQSRQKFEAQEQQRQSFSREQKKEYLEGEKRRILSKSELSEEDFMRIAELESEIDGLVG</sequence>
<accession>A0A2N0ZMZ4</accession>
<feature type="compositionally biased region" description="Basic and acidic residues" evidence="1">
    <location>
        <begin position="672"/>
        <end position="769"/>
    </location>
</feature>
<dbReference type="Proteomes" id="UP000233343">
    <property type="component" value="Unassembled WGS sequence"/>
</dbReference>
<feature type="compositionally biased region" description="Low complexity" evidence="1">
    <location>
        <begin position="16"/>
        <end position="37"/>
    </location>
</feature>
<feature type="compositionally biased region" description="Basic and acidic residues" evidence="1">
    <location>
        <begin position="787"/>
        <end position="816"/>
    </location>
</feature>
<evidence type="ECO:0000313" key="2">
    <source>
        <dbReference type="EMBL" id="PKG30875.1"/>
    </source>
</evidence>
<reference evidence="2 3" key="1">
    <citation type="journal article" date="2010" name="Int. J. Syst. Evol. Microbiol.">
        <title>Bacillus horneckiae sp. nov., isolated from a spacecraft-assembly clean room.</title>
        <authorList>
            <person name="Vaishampayan P."/>
            <person name="Probst A."/>
            <person name="Krishnamurthi S."/>
            <person name="Ghosh S."/>
            <person name="Osman S."/>
            <person name="McDowall A."/>
            <person name="Ruckmani A."/>
            <person name="Mayilraj S."/>
            <person name="Venkateswaran K."/>
        </authorList>
    </citation>
    <scope>NUCLEOTIDE SEQUENCE [LARGE SCALE GENOMIC DNA]</scope>
    <source>
        <strain evidence="3">1PO1SC</strain>
    </source>
</reference>
<comment type="caution">
    <text evidence="2">The sequence shown here is derived from an EMBL/GenBank/DDBJ whole genome shotgun (WGS) entry which is preliminary data.</text>
</comment>
<dbReference type="AlphaFoldDB" id="A0A2N0ZMZ4"/>
<feature type="compositionally biased region" description="Basic and acidic residues" evidence="1">
    <location>
        <begin position="157"/>
        <end position="182"/>
    </location>
</feature>
<feature type="compositionally biased region" description="Low complexity" evidence="1">
    <location>
        <begin position="104"/>
        <end position="123"/>
    </location>
</feature>
<feature type="compositionally biased region" description="Basic and acidic residues" evidence="1">
    <location>
        <begin position="273"/>
        <end position="328"/>
    </location>
</feature>
<organism evidence="2 3">
    <name type="scientific">Cytobacillus horneckiae</name>
    <dbReference type="NCBI Taxonomy" id="549687"/>
    <lineage>
        <taxon>Bacteria</taxon>
        <taxon>Bacillati</taxon>
        <taxon>Bacillota</taxon>
        <taxon>Bacilli</taxon>
        <taxon>Bacillales</taxon>
        <taxon>Bacillaceae</taxon>
        <taxon>Cytobacillus</taxon>
    </lineage>
</organism>
<feature type="region of interest" description="Disordered" evidence="1">
    <location>
        <begin position="273"/>
        <end position="343"/>
    </location>
</feature>
<feature type="region of interest" description="Disordered" evidence="1">
    <location>
        <begin position="653"/>
        <end position="816"/>
    </location>
</feature>
<proteinExistence type="predicted"/>
<feature type="compositionally biased region" description="Basic and acidic residues" evidence="1">
    <location>
        <begin position="38"/>
        <end position="100"/>
    </location>
</feature>
<name>A0A2N0ZMZ4_9BACI</name>